<feature type="compositionally biased region" description="Polar residues" evidence="1">
    <location>
        <begin position="259"/>
        <end position="271"/>
    </location>
</feature>
<reference evidence="3 4" key="2">
    <citation type="submission" date="2024-07" db="EMBL/GenBank/DDBJ databases">
        <authorList>
            <person name="Akdeniz Z."/>
        </authorList>
    </citation>
    <scope>NUCLEOTIDE SEQUENCE [LARGE SCALE GENOMIC DNA]</scope>
</reference>
<protein>
    <submittedName>
        <fullName evidence="2">Uncharacterized protein</fullName>
    </submittedName>
</protein>
<evidence type="ECO:0000313" key="4">
    <source>
        <dbReference type="Proteomes" id="UP001642409"/>
    </source>
</evidence>
<keyword evidence="4" id="KW-1185">Reference proteome</keyword>
<accession>A0AA86NAG2</accession>
<sequence length="567" mass="62773">MYGSLSGSRVLQQSDFSVSSQISAMRPMLNSTAGPSLQLITEYPVPKYRTLYPVNLTANQEQTISITFLSRDASTIICRCLSFGDVSAYATPLLERVDLEVWVAKVQATGRVPYGLPSSRGTIQLELSGALSSQSIDIEVFTAQNIVPVSPVVVPMNVTQSPMFQTPVHRTLRSSVPNSTLYNSAYVDSMRYSYVQPPMITPSPKRYHSEYAYDRSAYIPENVKSQVQQSIMEVSMRGSQVQSPNVQTSNFYQPELNLSQSSPQTVRSPQPIQIPVNSSKQSVQQQVITNEDLAPKQAESRQAETVNEEEPSENIAEAVVEKQKEKPSIKVSPQSVIFKPCEPGDYQLAKMRVKNISEQEIRVKVQLGNRSFATSTANCKYSQLSSDISVFALVDEKNEHQHKLELVIKPKSHCDLTLQFKPESAEYPLNCAKILLFIKKGESYQIPVLGVNGQPQLTALEKKFTEVSRIQGSGEELRIRNDGSAPAFVGFEGDTDPELTIIQSNASETVKVQGGLKIKWGNDYLRLLSEGAEGKGPWAEMVADLLVDHEDVEGLLLDQTEVVAVEK</sequence>
<dbReference type="EMBL" id="CATOUU010000089">
    <property type="protein sequence ID" value="CAI9916037.1"/>
    <property type="molecule type" value="Genomic_DNA"/>
</dbReference>
<gene>
    <name evidence="2" type="ORF">HINF_LOCUS3682</name>
    <name evidence="3" type="ORF">HINF_LOCUS62333</name>
</gene>
<feature type="region of interest" description="Disordered" evidence="1">
    <location>
        <begin position="259"/>
        <end position="280"/>
    </location>
</feature>
<evidence type="ECO:0000256" key="1">
    <source>
        <dbReference type="SAM" id="MobiDB-lite"/>
    </source>
</evidence>
<proteinExistence type="predicted"/>
<organism evidence="2">
    <name type="scientific">Hexamita inflata</name>
    <dbReference type="NCBI Taxonomy" id="28002"/>
    <lineage>
        <taxon>Eukaryota</taxon>
        <taxon>Metamonada</taxon>
        <taxon>Diplomonadida</taxon>
        <taxon>Hexamitidae</taxon>
        <taxon>Hexamitinae</taxon>
        <taxon>Hexamita</taxon>
    </lineage>
</organism>
<evidence type="ECO:0000313" key="3">
    <source>
        <dbReference type="EMBL" id="CAL6084706.1"/>
    </source>
</evidence>
<feature type="region of interest" description="Disordered" evidence="1">
    <location>
        <begin position="293"/>
        <end position="313"/>
    </location>
</feature>
<reference evidence="2" key="1">
    <citation type="submission" date="2023-06" db="EMBL/GenBank/DDBJ databases">
        <authorList>
            <person name="Kurt Z."/>
        </authorList>
    </citation>
    <scope>NUCLEOTIDE SEQUENCE</scope>
</reference>
<dbReference type="AlphaFoldDB" id="A0AA86NAG2"/>
<name>A0AA86NAG2_9EUKA</name>
<comment type="caution">
    <text evidence="2">The sequence shown here is derived from an EMBL/GenBank/DDBJ whole genome shotgun (WGS) entry which is preliminary data.</text>
</comment>
<dbReference type="Proteomes" id="UP001642409">
    <property type="component" value="Unassembled WGS sequence"/>
</dbReference>
<dbReference type="EMBL" id="CAXDID020000381">
    <property type="protein sequence ID" value="CAL6084706.1"/>
    <property type="molecule type" value="Genomic_DNA"/>
</dbReference>
<evidence type="ECO:0000313" key="2">
    <source>
        <dbReference type="EMBL" id="CAI9916037.1"/>
    </source>
</evidence>